<dbReference type="Proteomes" id="UP000232638">
    <property type="component" value="Chromosome"/>
</dbReference>
<feature type="compositionally biased region" description="Basic and acidic residues" evidence="1">
    <location>
        <begin position="67"/>
        <end position="78"/>
    </location>
</feature>
<dbReference type="KEGG" id="tsy:THSYN_04415"/>
<evidence type="ECO:0000256" key="1">
    <source>
        <dbReference type="SAM" id="MobiDB-lite"/>
    </source>
</evidence>
<accession>A0A2K8U3V9</accession>
<gene>
    <name evidence="3" type="ORF">THSYN_04415</name>
</gene>
<protein>
    <recommendedName>
        <fullName evidence="2">DUF2281 domain-containing protein</fullName>
    </recommendedName>
</protein>
<evidence type="ECO:0000313" key="4">
    <source>
        <dbReference type="Proteomes" id="UP000232638"/>
    </source>
</evidence>
<dbReference type="OrthoDB" id="5772917at2"/>
<dbReference type="AlphaFoldDB" id="A0A2K8U3V9"/>
<feature type="domain" description="DUF2281" evidence="2">
    <location>
        <begin position="6"/>
        <end position="62"/>
    </location>
</feature>
<organism evidence="3 4">
    <name type="scientific">Candidatus Thiodictyon syntrophicum</name>
    <dbReference type="NCBI Taxonomy" id="1166950"/>
    <lineage>
        <taxon>Bacteria</taxon>
        <taxon>Pseudomonadati</taxon>
        <taxon>Pseudomonadota</taxon>
        <taxon>Gammaproteobacteria</taxon>
        <taxon>Chromatiales</taxon>
        <taxon>Chromatiaceae</taxon>
        <taxon>Thiodictyon</taxon>
    </lineage>
</organism>
<dbReference type="EMBL" id="CP020370">
    <property type="protein sequence ID" value="AUB80276.1"/>
    <property type="molecule type" value="Genomic_DNA"/>
</dbReference>
<evidence type="ECO:0000313" key="3">
    <source>
        <dbReference type="EMBL" id="AUB80276.1"/>
    </source>
</evidence>
<dbReference type="Pfam" id="PF10047">
    <property type="entry name" value="DUF2281"/>
    <property type="match status" value="1"/>
</dbReference>
<feature type="region of interest" description="Disordered" evidence="1">
    <location>
        <begin position="56"/>
        <end position="78"/>
    </location>
</feature>
<proteinExistence type="predicted"/>
<reference evidence="3 4" key="1">
    <citation type="submission" date="2017-03" db="EMBL/GenBank/DDBJ databases">
        <title>Complete genome sequence of Candidatus 'Thiodictyon syntrophicum' sp. nov. strain Cad16T, a photolithoautotroph purple sulfur bacterium isolated from an alpine meromictic lake.</title>
        <authorList>
            <person name="Luedin S.M."/>
            <person name="Pothier J.F."/>
            <person name="Danza F."/>
            <person name="Storelli N."/>
            <person name="Wittwer M."/>
            <person name="Tonolla M."/>
        </authorList>
    </citation>
    <scope>NUCLEOTIDE SEQUENCE [LARGE SCALE GENOMIC DNA]</scope>
    <source>
        <strain evidence="3 4">Cad16T</strain>
    </source>
</reference>
<dbReference type="RefSeq" id="WP_100918077.1">
    <property type="nucleotide sequence ID" value="NZ_CP020370.1"/>
</dbReference>
<evidence type="ECO:0000259" key="2">
    <source>
        <dbReference type="Pfam" id="PF10047"/>
    </source>
</evidence>
<dbReference type="InterPro" id="IPR018739">
    <property type="entry name" value="DUF2281"/>
</dbReference>
<sequence length="78" mass="8628">MNLAETIYTHINALPPDLQRETFDFIGFLEARYGLAPAAPRLTTQGFIERFAGSLGEDFPDDVDAADLGRDAPRESLE</sequence>
<name>A0A2K8U3V9_9GAMM</name>
<keyword evidence="4" id="KW-1185">Reference proteome</keyword>